<feature type="region of interest" description="Disordered" evidence="1">
    <location>
        <begin position="167"/>
        <end position="191"/>
    </location>
</feature>
<organism evidence="3 4">
    <name type="scientific">Candidatus Nitrohelix vancouverensis</name>
    <dbReference type="NCBI Taxonomy" id="2705534"/>
    <lineage>
        <taxon>Bacteria</taxon>
        <taxon>Pseudomonadati</taxon>
        <taxon>Nitrospinota/Tectimicrobiota group</taxon>
        <taxon>Nitrospinota</taxon>
        <taxon>Nitrospinia</taxon>
        <taxon>Nitrospinales</taxon>
        <taxon>Nitrospinaceae</taxon>
        <taxon>Candidatus Nitrohelix</taxon>
    </lineage>
</organism>
<evidence type="ECO:0000313" key="3">
    <source>
        <dbReference type="EMBL" id="QPJ63965.1"/>
    </source>
</evidence>
<dbReference type="InterPro" id="IPR010686">
    <property type="entry name" value="OBAP-like"/>
</dbReference>
<dbReference type="PANTHER" id="PTHR31360">
    <property type="match status" value="1"/>
</dbReference>
<dbReference type="EMBL" id="CP048620">
    <property type="protein sequence ID" value="QPJ63965.1"/>
    <property type="molecule type" value="Genomic_DNA"/>
</dbReference>
<dbReference type="Pfam" id="PF06884">
    <property type="entry name" value="DUF1264"/>
    <property type="match status" value="1"/>
</dbReference>
<accession>A0A7T0G252</accession>
<feature type="chain" id="PRO_5032869970" evidence="2">
    <location>
        <begin position="30"/>
        <end position="209"/>
    </location>
</feature>
<dbReference type="AlphaFoldDB" id="A0A7T0G252"/>
<gene>
    <name evidence="3" type="ORF">G3M78_00490</name>
</gene>
<proteinExistence type="predicted"/>
<evidence type="ECO:0000313" key="4">
    <source>
        <dbReference type="Proteomes" id="UP000594464"/>
    </source>
</evidence>
<name>A0A7T0G252_9BACT</name>
<protein>
    <submittedName>
        <fullName evidence="3">OBAP family protein</fullName>
    </submittedName>
</protein>
<dbReference type="PANTHER" id="PTHR31360:SF0">
    <property type="entry name" value="OIL BODY-ASSOCIATED PROTEIN 1B"/>
    <property type="match status" value="1"/>
</dbReference>
<sequence length="209" mass="22699">MYTKFRGIVKGVCLSTAGLLALTVSQAMANPLEGYTIHVSAPHMMDGEVVGPFHHYCKPINADIIQCILFESTDPNARMTEVEYMVSKRLARQVIPEWSHKQNWHDHEQEIATGRVAIHNPSDPKEQAELAAYVGKTDGIIFHLWPHGAPIPDGSVSIAQSVGHWEAMHGTGSSPSSAPKVASSEPADSSSVIDEILKRNGIIEMSGGH</sequence>
<dbReference type="KEGG" id="nva:G3M78_00490"/>
<reference evidence="4" key="1">
    <citation type="submission" date="2020-02" db="EMBL/GenBank/DDBJ databases">
        <title>Genomic and physiological characterization of two novel Nitrospinaceae genera.</title>
        <authorList>
            <person name="Mueller A.J."/>
            <person name="Jung M.-Y."/>
            <person name="Strachan C.R."/>
            <person name="Herbold C.W."/>
            <person name="Kirkegaard R.H."/>
            <person name="Daims H."/>
        </authorList>
    </citation>
    <scope>NUCLEOTIDE SEQUENCE [LARGE SCALE GENOMIC DNA]</scope>
</reference>
<evidence type="ECO:0000256" key="1">
    <source>
        <dbReference type="SAM" id="MobiDB-lite"/>
    </source>
</evidence>
<evidence type="ECO:0000256" key="2">
    <source>
        <dbReference type="SAM" id="SignalP"/>
    </source>
</evidence>
<feature type="signal peptide" evidence="2">
    <location>
        <begin position="1"/>
        <end position="29"/>
    </location>
</feature>
<dbReference type="Proteomes" id="UP000594464">
    <property type="component" value="Chromosome"/>
</dbReference>
<keyword evidence="2" id="KW-0732">Signal</keyword>
<feature type="compositionally biased region" description="Low complexity" evidence="1">
    <location>
        <begin position="173"/>
        <end position="187"/>
    </location>
</feature>